<dbReference type="Pfam" id="PF01728">
    <property type="entry name" value="FtsJ"/>
    <property type="match status" value="1"/>
</dbReference>
<keyword evidence="2" id="KW-0489">Methyltransferase</keyword>
<dbReference type="AlphaFoldDB" id="A0A328P8R3"/>
<name>A0A328P8R3_9EURY</name>
<evidence type="ECO:0000313" key="3">
    <source>
        <dbReference type="Proteomes" id="UP000249782"/>
    </source>
</evidence>
<dbReference type="EMBL" id="QLOE01000007">
    <property type="protein sequence ID" value="RAO78837.1"/>
    <property type="molecule type" value="Genomic_DNA"/>
</dbReference>
<keyword evidence="3" id="KW-1185">Reference proteome</keyword>
<dbReference type="Gene3D" id="3.40.50.150">
    <property type="entry name" value="Vaccinia Virus protein VP39"/>
    <property type="match status" value="1"/>
</dbReference>
<dbReference type="OrthoDB" id="74629at2157"/>
<evidence type="ECO:0000313" key="2">
    <source>
        <dbReference type="EMBL" id="RAO78837.1"/>
    </source>
</evidence>
<protein>
    <submittedName>
        <fullName evidence="2">SAM-dependent methyltransferase</fullName>
    </submittedName>
</protein>
<evidence type="ECO:0000259" key="1">
    <source>
        <dbReference type="Pfam" id="PF01728"/>
    </source>
</evidence>
<sequence length="176" mass="20064">MIKIVYDIGIYRKTLNDLIKEDDIVVEIGSHVGGSTRIIAEKTRKGRVIAVDKSPQAYEAMKKLQMEYPNLEFIQGDVRLQETLKKVHDHIRSCDVLAVDLGGGHHPDTTFKVYFIWSSTLKPRTSIIRNRGLLDFANSSKMEEDISSDMGWLESSSHGGVPPRLKEFKLWSEKLY</sequence>
<gene>
    <name evidence="2" type="ORF">DPC56_06155</name>
</gene>
<dbReference type="InterPro" id="IPR002877">
    <property type="entry name" value="RNA_MeTrfase_FtsJ_dom"/>
</dbReference>
<feature type="domain" description="Ribosomal RNA methyltransferase FtsJ" evidence="1">
    <location>
        <begin position="18"/>
        <end position="102"/>
    </location>
</feature>
<organism evidence="2 3">
    <name type="scientific">Methanothermobacter tenebrarum</name>
    <dbReference type="NCBI Taxonomy" id="680118"/>
    <lineage>
        <taxon>Archaea</taxon>
        <taxon>Methanobacteriati</taxon>
        <taxon>Methanobacteriota</taxon>
        <taxon>Methanomada group</taxon>
        <taxon>Methanobacteria</taxon>
        <taxon>Methanobacteriales</taxon>
        <taxon>Methanobacteriaceae</taxon>
        <taxon>Methanothermobacter</taxon>
    </lineage>
</organism>
<accession>A0A328P8R3</accession>
<dbReference type="GO" id="GO:0008168">
    <property type="term" value="F:methyltransferase activity"/>
    <property type="evidence" value="ECO:0007669"/>
    <property type="project" value="UniProtKB-KW"/>
</dbReference>
<proteinExistence type="predicted"/>
<reference evidence="2 3" key="1">
    <citation type="submission" date="2018-06" db="EMBL/GenBank/DDBJ databases">
        <title>Draft genome sequence of hyperthermophilic methanogen Methanothermobacter tenebrarum sp. MCM-B 1447.</title>
        <authorList>
            <person name="Pore S.D."/>
            <person name="Dagar S."/>
            <person name="Dhakephalkar P.K."/>
        </authorList>
    </citation>
    <scope>NUCLEOTIDE SEQUENCE [LARGE SCALE GENOMIC DNA]</scope>
    <source>
        <strain evidence="2 3">MCM B 1447</strain>
    </source>
</reference>
<keyword evidence="2" id="KW-0808">Transferase</keyword>
<dbReference type="Proteomes" id="UP000249782">
    <property type="component" value="Unassembled WGS sequence"/>
</dbReference>
<dbReference type="RefSeq" id="WP_112094202.1">
    <property type="nucleotide sequence ID" value="NZ_QLOE01000007.1"/>
</dbReference>
<dbReference type="InterPro" id="IPR029063">
    <property type="entry name" value="SAM-dependent_MTases_sf"/>
</dbReference>
<comment type="caution">
    <text evidence="2">The sequence shown here is derived from an EMBL/GenBank/DDBJ whole genome shotgun (WGS) entry which is preliminary data.</text>
</comment>
<dbReference type="CDD" id="cd02440">
    <property type="entry name" value="AdoMet_MTases"/>
    <property type="match status" value="1"/>
</dbReference>
<dbReference type="GO" id="GO:0032259">
    <property type="term" value="P:methylation"/>
    <property type="evidence" value="ECO:0007669"/>
    <property type="project" value="UniProtKB-KW"/>
</dbReference>
<dbReference type="SUPFAM" id="SSF53335">
    <property type="entry name" value="S-adenosyl-L-methionine-dependent methyltransferases"/>
    <property type="match status" value="1"/>
</dbReference>